<sequence length="179" mass="20564">MRHIQVLEQANLLASIGCQHVIITELTGHGKKEFEVSTAPDPNGHSHRDSTTWLTSRGKFRYSADRLLRIFINKFGSDVVNHRMTAGKLISLYTTYMALYPKDEMSVNRIYYFFKRLASREFVISYCSEKKCKKPFISKNVRVRQCMTCTTLSKLRKKTDKDSNQSMQLDLPEATSAVA</sequence>
<evidence type="ECO:0000313" key="1">
    <source>
        <dbReference type="EMBL" id="MDC8832859.1"/>
    </source>
</evidence>
<proteinExistence type="predicted"/>
<comment type="caution">
    <text evidence="1">The sequence shown here is derived from an EMBL/GenBank/DDBJ whole genome shotgun (WGS) entry which is preliminary data.</text>
</comment>
<dbReference type="SUPFAM" id="SSF160930">
    <property type="entry name" value="FlhC-like"/>
    <property type="match status" value="1"/>
</dbReference>
<name>A0ABT5L739_9ALTE</name>
<dbReference type="Proteomes" id="UP001218788">
    <property type="component" value="Unassembled WGS sequence"/>
</dbReference>
<accession>A0ABT5L739</accession>
<evidence type="ECO:0008006" key="3">
    <source>
        <dbReference type="Google" id="ProtNLM"/>
    </source>
</evidence>
<evidence type="ECO:0000313" key="2">
    <source>
        <dbReference type="Proteomes" id="UP001218788"/>
    </source>
</evidence>
<organism evidence="1 2">
    <name type="scientific">Alteromonas gilva</name>
    <dbReference type="NCBI Taxonomy" id="2987522"/>
    <lineage>
        <taxon>Bacteria</taxon>
        <taxon>Pseudomonadati</taxon>
        <taxon>Pseudomonadota</taxon>
        <taxon>Gammaproteobacteria</taxon>
        <taxon>Alteromonadales</taxon>
        <taxon>Alteromonadaceae</taxon>
        <taxon>Alteromonas/Salinimonas group</taxon>
        <taxon>Alteromonas</taxon>
    </lineage>
</organism>
<dbReference type="EMBL" id="JAQQXP010000004">
    <property type="protein sequence ID" value="MDC8832859.1"/>
    <property type="molecule type" value="Genomic_DNA"/>
</dbReference>
<protein>
    <recommendedName>
        <fullName evidence="3">Flagellar transcriptional regulator FlhC</fullName>
    </recommendedName>
</protein>
<gene>
    <name evidence="1" type="ORF">OIK42_19065</name>
</gene>
<dbReference type="RefSeq" id="WP_273642748.1">
    <property type="nucleotide sequence ID" value="NZ_JAQQXP010000004.1"/>
</dbReference>
<keyword evidence="2" id="KW-1185">Reference proteome</keyword>
<reference evidence="1 2" key="1">
    <citation type="submission" date="2022-10" db="EMBL/GenBank/DDBJ databases">
        <title>Alteromonas sp. chi3 Genome sequencing.</title>
        <authorList>
            <person name="Park S."/>
        </authorList>
    </citation>
    <scope>NUCLEOTIDE SEQUENCE [LARGE SCALE GENOMIC DNA]</scope>
    <source>
        <strain evidence="2">chi3</strain>
    </source>
</reference>